<evidence type="ECO:0000256" key="1">
    <source>
        <dbReference type="SAM" id="SignalP"/>
    </source>
</evidence>
<proteinExistence type="predicted"/>
<evidence type="ECO:0000313" key="2">
    <source>
        <dbReference type="EMBL" id="OZS44934.1"/>
    </source>
</evidence>
<dbReference type="SUPFAM" id="SSF53850">
    <property type="entry name" value="Periplasmic binding protein-like II"/>
    <property type="match status" value="1"/>
</dbReference>
<feature type="signal peptide" evidence="1">
    <location>
        <begin position="1"/>
        <end position="23"/>
    </location>
</feature>
<dbReference type="PANTHER" id="PTHR35841">
    <property type="entry name" value="PHOSPHONATES-BINDING PERIPLASMIC PROTEIN"/>
    <property type="match status" value="1"/>
</dbReference>
<keyword evidence="1" id="KW-0732">Signal</keyword>
<evidence type="ECO:0000313" key="3">
    <source>
        <dbReference type="Proteomes" id="UP000215999"/>
    </source>
</evidence>
<feature type="chain" id="PRO_5047190897" evidence="1">
    <location>
        <begin position="24"/>
        <end position="269"/>
    </location>
</feature>
<reference evidence="2 3" key="1">
    <citation type="journal article" date="2016" name="Antonie Van Leeuwenhoek">
        <title>Photobacterium sanguinicancri sp. nov. isolated from marine animals.</title>
        <authorList>
            <person name="Gomez-Gil B."/>
            <person name="Roque A."/>
            <person name="Rotllant G."/>
            <person name="Romalde J.L."/>
            <person name="Doce A."/>
            <person name="Eggermont M."/>
            <person name="Defoirdt T."/>
        </authorList>
    </citation>
    <scope>NUCLEOTIDE SEQUENCE [LARGE SCALE GENOMIC DNA]</scope>
    <source>
        <strain evidence="2 3">CAIM 1827</strain>
    </source>
</reference>
<sequence length="269" mass="29808">MKCVIVKPLFIALLVFMSFHSFAGQKEIVFGVVPQQSASKLAKQWGPLLDAWSEVTGIKFRFATARDIPTFEERLAAGEYDMAYMNPYHFTVVNHVPGYTALAHAKDKRITGIIVAQKNWSGSIDYLSDQLLAFPAPRAFAASILTQSELHQKGLVITPKYVGSHDSVYMAVAKGLYPAGGGVMRTFNSIPDSLREQLKVIYKTKSYTPHAIAYLSSLDAETVKQLRNSVETLNQHPKAKAMFDMLSIKGFETAKDSDWDDIVGLGIKL</sequence>
<dbReference type="Pfam" id="PF12974">
    <property type="entry name" value="Phosphonate-bd"/>
    <property type="match status" value="1"/>
</dbReference>
<comment type="caution">
    <text evidence="2">The sequence shown here is derived from an EMBL/GenBank/DDBJ whole genome shotgun (WGS) entry which is preliminary data.</text>
</comment>
<dbReference type="Gene3D" id="3.40.190.10">
    <property type="entry name" value="Periplasmic binding protein-like II"/>
    <property type="match status" value="2"/>
</dbReference>
<keyword evidence="3" id="KW-1185">Reference proteome</keyword>
<accession>A0ABX4G1G1</accession>
<protein>
    <submittedName>
        <fullName evidence="2">Phosphate ABC transporter substrate-binding protein</fullName>
    </submittedName>
</protein>
<gene>
    <name evidence="2" type="ORF">ASV53_05795</name>
</gene>
<name>A0ABX4G1G1_9GAMM</name>
<dbReference type="PANTHER" id="PTHR35841:SF1">
    <property type="entry name" value="PHOSPHONATES-BINDING PERIPLASMIC PROTEIN"/>
    <property type="match status" value="1"/>
</dbReference>
<dbReference type="Proteomes" id="UP000215999">
    <property type="component" value="Unassembled WGS sequence"/>
</dbReference>
<organism evidence="2 3">
    <name type="scientific">Photobacterium sanguinicancri</name>
    <dbReference type="NCBI Taxonomy" id="875932"/>
    <lineage>
        <taxon>Bacteria</taxon>
        <taxon>Pseudomonadati</taxon>
        <taxon>Pseudomonadota</taxon>
        <taxon>Gammaproteobacteria</taxon>
        <taxon>Vibrionales</taxon>
        <taxon>Vibrionaceae</taxon>
        <taxon>Photobacterium</taxon>
    </lineage>
</organism>
<dbReference type="EMBL" id="NOIF01000022">
    <property type="protein sequence ID" value="OZS44934.1"/>
    <property type="molecule type" value="Genomic_DNA"/>
</dbReference>